<dbReference type="PIRSF" id="PIRSF001235">
    <property type="entry name" value="Amidase_carbamoylase"/>
    <property type="match status" value="1"/>
</dbReference>
<dbReference type="PANTHER" id="PTHR32494:SF5">
    <property type="entry name" value="ALLANTOATE AMIDOHYDROLASE"/>
    <property type="match status" value="1"/>
</dbReference>
<gene>
    <name evidence="3" type="ORF">J2Z70_003282</name>
</gene>
<evidence type="ECO:0000313" key="3">
    <source>
        <dbReference type="EMBL" id="MBP2113123.1"/>
    </source>
</evidence>
<dbReference type="SUPFAM" id="SSF53187">
    <property type="entry name" value="Zn-dependent exopeptidases"/>
    <property type="match status" value="1"/>
</dbReference>
<dbReference type="GO" id="GO:0047652">
    <property type="term" value="F:allantoate deiminase activity"/>
    <property type="evidence" value="ECO:0007669"/>
    <property type="project" value="UniProtKB-EC"/>
</dbReference>
<dbReference type="Proteomes" id="UP000773462">
    <property type="component" value="Unassembled WGS sequence"/>
</dbReference>
<organism evidence="3 4">
    <name type="scientific">Paenibacillus silagei</name>
    <dbReference type="NCBI Taxonomy" id="1670801"/>
    <lineage>
        <taxon>Bacteria</taxon>
        <taxon>Bacillati</taxon>
        <taxon>Bacillota</taxon>
        <taxon>Bacilli</taxon>
        <taxon>Bacillales</taxon>
        <taxon>Paenibacillaceae</taxon>
        <taxon>Paenibacillus</taxon>
    </lineage>
</organism>
<dbReference type="NCBIfam" id="TIGR01879">
    <property type="entry name" value="hydantase"/>
    <property type="match status" value="1"/>
</dbReference>
<proteinExistence type="inferred from homology"/>
<reference evidence="3 4" key="1">
    <citation type="submission" date="2021-03" db="EMBL/GenBank/DDBJ databases">
        <title>Genomic Encyclopedia of Type Strains, Phase IV (KMG-IV): sequencing the most valuable type-strain genomes for metagenomic binning, comparative biology and taxonomic classification.</title>
        <authorList>
            <person name="Goeker M."/>
        </authorList>
    </citation>
    <scope>NUCLEOTIDE SEQUENCE [LARGE SCALE GENOMIC DNA]</scope>
    <source>
        <strain evidence="3 4">DSM 101953</strain>
    </source>
</reference>
<comment type="caution">
    <text evidence="3">The sequence shown here is derived from an EMBL/GenBank/DDBJ whole genome shotgun (WGS) entry which is preliminary data.</text>
</comment>
<name>A0ABS4NST5_9BACL</name>
<dbReference type="Gene3D" id="3.40.630.10">
    <property type="entry name" value="Zn peptidases"/>
    <property type="match status" value="2"/>
</dbReference>
<dbReference type="Pfam" id="PF01546">
    <property type="entry name" value="Peptidase_M20"/>
    <property type="match status" value="1"/>
</dbReference>
<keyword evidence="4" id="KW-1185">Reference proteome</keyword>
<dbReference type="PANTHER" id="PTHR32494">
    <property type="entry name" value="ALLANTOATE DEIMINASE-RELATED"/>
    <property type="match status" value="1"/>
</dbReference>
<accession>A0ABS4NST5</accession>
<protein>
    <submittedName>
        <fullName evidence="3">Allantoate deiminase</fullName>
        <ecNumber evidence="3">3.5.3.9</ecNumber>
    </submittedName>
</protein>
<dbReference type="InterPro" id="IPR002933">
    <property type="entry name" value="Peptidase_M20"/>
</dbReference>
<dbReference type="SUPFAM" id="SSF55031">
    <property type="entry name" value="Bacterial exopeptidase dimerisation domain"/>
    <property type="match status" value="1"/>
</dbReference>
<dbReference type="Gene3D" id="3.30.70.360">
    <property type="match status" value="1"/>
</dbReference>
<dbReference type="EMBL" id="JAGGLV010000010">
    <property type="protein sequence ID" value="MBP2113123.1"/>
    <property type="molecule type" value="Genomic_DNA"/>
</dbReference>
<keyword evidence="2 3" id="KW-0378">Hydrolase</keyword>
<dbReference type="InterPro" id="IPR036264">
    <property type="entry name" value="Bact_exopeptidase_dim_dom"/>
</dbReference>
<evidence type="ECO:0000256" key="2">
    <source>
        <dbReference type="ARBA" id="ARBA00022801"/>
    </source>
</evidence>
<dbReference type="InterPro" id="IPR010158">
    <property type="entry name" value="Amidase_Cbmase"/>
</dbReference>
<evidence type="ECO:0000313" key="4">
    <source>
        <dbReference type="Proteomes" id="UP000773462"/>
    </source>
</evidence>
<dbReference type="EC" id="3.5.3.9" evidence="3"/>
<evidence type="ECO:0000256" key="1">
    <source>
        <dbReference type="ARBA" id="ARBA00006153"/>
    </source>
</evidence>
<comment type="similarity">
    <text evidence="1">Belongs to the peptidase M20 family.</text>
</comment>
<dbReference type="CDD" id="cd03884">
    <property type="entry name" value="M20_bAS"/>
    <property type="match status" value="1"/>
</dbReference>
<sequence length="464" mass="48835">MAAYPAQPAGDMKPPVPHVPAGEMLKLLDELAAYSAPGPGVTRLLYTPEWQGVQHFLQERMAGLGLEVRMDQVGNVYGTLAGSQVSDKVILTGSHIDTVVNGGRYDGAYGVAAAVTALHYLLETFGPPLRTLAVVSFCEEEGSRFPLTFWGSGNVTGLYSGKECIDCTDADGITLGAAMAACGLAGDEGLAAEAAAGLEQSGGSRSAGCGSEGSEVESMAGLEGSFWRNNSPVRSDIAAYVELHIEQGIILERTSRRIGVVQAIAGQRRYLVKVGGTANHAGTTPMGLRQDALAGSAEMLLALEHSALAEGDPLVATTGRLEVYPGTSNVIPGEVQFTLDIRHSEAGVLERFCAAVLAEFAELGRRRGLTLEVQMLLETAPAPMDQELRAALEEICLQQEKPYLSMVSGAGHDAQLFAPRCPAAMIFVPSQGGISHSPGEYTSPEELAAGLEVLTAILYRLAYE</sequence>
<dbReference type="RefSeq" id="WP_245368283.1">
    <property type="nucleotide sequence ID" value="NZ_JAGGLV010000010.1"/>
</dbReference>